<dbReference type="RefSeq" id="WP_114899274.1">
    <property type="nucleotide sequence ID" value="NZ_CP031222.1"/>
</dbReference>
<reference evidence="2 3" key="1">
    <citation type="submission" date="2018-07" db="EMBL/GenBank/DDBJ databases">
        <title>Genome sequencing of Moraxellaceae gen. HYN0046.</title>
        <authorList>
            <person name="Kim M."/>
            <person name="Yi H."/>
        </authorList>
    </citation>
    <scope>NUCLEOTIDE SEQUENCE [LARGE SCALE GENOMIC DNA]</scope>
    <source>
        <strain evidence="2 3">HYN0046</strain>
    </source>
</reference>
<dbReference type="Pfam" id="PF00583">
    <property type="entry name" value="Acetyltransf_1"/>
    <property type="match status" value="1"/>
</dbReference>
<name>A0A345P7A5_9GAMM</name>
<dbReference type="CDD" id="cd04301">
    <property type="entry name" value="NAT_SF"/>
    <property type="match status" value="1"/>
</dbReference>
<sequence>MSFRISTDKNKLDLVLIHSFLNNHAPWAIGISVDTVETAIKNSLCFGVFIDELQIGFARLITDQATFGYLCDVFILPAHRSNGYGKQLIQHIFAMPQLKRLRRIVLVTADAHELYRLAGFESLAQPERYMEIHRPQIYQQSPKH</sequence>
<feature type="domain" description="N-acetyltransferase" evidence="1">
    <location>
        <begin position="1"/>
        <end position="135"/>
    </location>
</feature>
<keyword evidence="2" id="KW-0808">Transferase</keyword>
<dbReference type="PROSITE" id="PS51186">
    <property type="entry name" value="GNAT"/>
    <property type="match status" value="1"/>
</dbReference>
<dbReference type="SUPFAM" id="SSF55729">
    <property type="entry name" value="Acyl-CoA N-acyltransferases (Nat)"/>
    <property type="match status" value="1"/>
</dbReference>
<proteinExistence type="predicted"/>
<organism evidence="2 3">
    <name type="scientific">Aquirhabdus parva</name>
    <dbReference type="NCBI Taxonomy" id="2283318"/>
    <lineage>
        <taxon>Bacteria</taxon>
        <taxon>Pseudomonadati</taxon>
        <taxon>Pseudomonadota</taxon>
        <taxon>Gammaproteobacteria</taxon>
        <taxon>Moraxellales</taxon>
        <taxon>Moraxellaceae</taxon>
        <taxon>Aquirhabdus</taxon>
    </lineage>
</organism>
<dbReference type="GO" id="GO:0016747">
    <property type="term" value="F:acyltransferase activity, transferring groups other than amino-acyl groups"/>
    <property type="evidence" value="ECO:0007669"/>
    <property type="project" value="InterPro"/>
</dbReference>
<keyword evidence="3" id="KW-1185">Reference proteome</keyword>
<gene>
    <name evidence="2" type="ORF">HYN46_10140</name>
</gene>
<dbReference type="KEGG" id="mbah:HYN46_10140"/>
<dbReference type="OrthoDB" id="3216107at2"/>
<evidence type="ECO:0000259" key="1">
    <source>
        <dbReference type="PROSITE" id="PS51186"/>
    </source>
</evidence>
<dbReference type="InterPro" id="IPR053144">
    <property type="entry name" value="Acetyltransferase_Butenolide"/>
</dbReference>
<dbReference type="PANTHER" id="PTHR43233:SF1">
    <property type="entry name" value="FAMILY N-ACETYLTRANSFERASE, PUTATIVE (AFU_ORTHOLOGUE AFUA_6G03350)-RELATED"/>
    <property type="match status" value="1"/>
</dbReference>
<dbReference type="Proteomes" id="UP000253940">
    <property type="component" value="Chromosome"/>
</dbReference>
<dbReference type="EMBL" id="CP031222">
    <property type="protein sequence ID" value="AXI03164.1"/>
    <property type="molecule type" value="Genomic_DNA"/>
</dbReference>
<dbReference type="InterPro" id="IPR016181">
    <property type="entry name" value="Acyl_CoA_acyltransferase"/>
</dbReference>
<protein>
    <submittedName>
        <fullName evidence="2">N-acetyltransferase</fullName>
    </submittedName>
</protein>
<accession>A0A345P7A5</accession>
<dbReference type="InterPro" id="IPR000182">
    <property type="entry name" value="GNAT_dom"/>
</dbReference>
<evidence type="ECO:0000313" key="3">
    <source>
        <dbReference type="Proteomes" id="UP000253940"/>
    </source>
</evidence>
<dbReference type="PANTHER" id="PTHR43233">
    <property type="entry name" value="FAMILY N-ACETYLTRANSFERASE, PUTATIVE (AFU_ORTHOLOGUE AFUA_6G03350)-RELATED"/>
    <property type="match status" value="1"/>
</dbReference>
<dbReference type="AlphaFoldDB" id="A0A345P7A5"/>
<evidence type="ECO:0000313" key="2">
    <source>
        <dbReference type="EMBL" id="AXI03164.1"/>
    </source>
</evidence>
<dbReference type="Gene3D" id="3.40.630.30">
    <property type="match status" value="1"/>
</dbReference>